<evidence type="ECO:0000313" key="1">
    <source>
        <dbReference type="EMBL" id="KRZ33857.1"/>
    </source>
</evidence>
<sequence length="187" mass="20846">MCNFQHWLEWTPNCADEASFWNVFRNKVTACGKSSSVKLGLKLIARTMEKSETENWLFDYRIRLHLKTTMNPKCHFQSCYGSRSCLSRKAVTCVIINNAAFGLIKESNGIKLSITNGVSRHETSNNLWQSAFFIKSAGVSWNDHKMVFQSEGEPGCCNGAFLKCDANPFQISASNTFSLATGAPLIG</sequence>
<gene>
    <name evidence="1" type="ORF">T4C_10151</name>
</gene>
<reference evidence="1 2" key="1">
    <citation type="submission" date="2015-01" db="EMBL/GenBank/DDBJ databases">
        <title>Evolution of Trichinella species and genotypes.</title>
        <authorList>
            <person name="Korhonen P.K."/>
            <person name="Edoardo P."/>
            <person name="Giuseppe L.R."/>
            <person name="Gasser R.B."/>
        </authorList>
    </citation>
    <scope>NUCLEOTIDE SEQUENCE [LARGE SCALE GENOMIC DNA]</scope>
    <source>
        <strain evidence="1">ISS176</strain>
    </source>
</reference>
<name>A0A0V1JFW8_TRIPS</name>
<protein>
    <submittedName>
        <fullName evidence="1">Uncharacterized protein</fullName>
    </submittedName>
</protein>
<accession>A0A0V1JFW8</accession>
<proteinExistence type="predicted"/>
<dbReference type="Proteomes" id="UP000054826">
    <property type="component" value="Unassembled WGS sequence"/>
</dbReference>
<dbReference type="AlphaFoldDB" id="A0A0V1JFW8"/>
<organism evidence="1 2">
    <name type="scientific">Trichinella pseudospiralis</name>
    <name type="common">Parasitic roundworm</name>
    <dbReference type="NCBI Taxonomy" id="6337"/>
    <lineage>
        <taxon>Eukaryota</taxon>
        <taxon>Metazoa</taxon>
        <taxon>Ecdysozoa</taxon>
        <taxon>Nematoda</taxon>
        <taxon>Enoplea</taxon>
        <taxon>Dorylaimia</taxon>
        <taxon>Trichinellida</taxon>
        <taxon>Trichinellidae</taxon>
        <taxon>Trichinella</taxon>
    </lineage>
</organism>
<dbReference type="EMBL" id="JYDV01000101">
    <property type="protein sequence ID" value="KRZ33857.1"/>
    <property type="molecule type" value="Genomic_DNA"/>
</dbReference>
<comment type="caution">
    <text evidence="1">The sequence shown here is derived from an EMBL/GenBank/DDBJ whole genome shotgun (WGS) entry which is preliminary data.</text>
</comment>
<evidence type="ECO:0000313" key="2">
    <source>
        <dbReference type="Proteomes" id="UP000054826"/>
    </source>
</evidence>